<evidence type="ECO:0000256" key="3">
    <source>
        <dbReference type="SAM" id="Phobius"/>
    </source>
</evidence>
<evidence type="ECO:0000256" key="2">
    <source>
        <dbReference type="ARBA" id="ARBA00034247"/>
    </source>
</evidence>
<feature type="transmembrane region" description="Helical" evidence="3">
    <location>
        <begin position="99"/>
        <end position="117"/>
    </location>
</feature>
<feature type="transmembrane region" description="Helical" evidence="3">
    <location>
        <begin position="123"/>
        <end position="139"/>
    </location>
</feature>
<organism evidence="5 6">
    <name type="scientific">Scleromatobacter humisilvae</name>
    <dbReference type="NCBI Taxonomy" id="2897159"/>
    <lineage>
        <taxon>Bacteria</taxon>
        <taxon>Pseudomonadati</taxon>
        <taxon>Pseudomonadota</taxon>
        <taxon>Betaproteobacteria</taxon>
        <taxon>Burkholderiales</taxon>
        <taxon>Sphaerotilaceae</taxon>
        <taxon>Scleromatobacter</taxon>
    </lineage>
</organism>
<dbReference type="SUPFAM" id="SSF55073">
    <property type="entry name" value="Nucleotide cyclase"/>
    <property type="match status" value="1"/>
</dbReference>
<keyword evidence="6" id="KW-1185">Reference proteome</keyword>
<dbReference type="SMART" id="SM00267">
    <property type="entry name" value="GGDEF"/>
    <property type="match status" value="1"/>
</dbReference>
<feature type="transmembrane region" description="Helical" evidence="3">
    <location>
        <begin position="39"/>
        <end position="57"/>
    </location>
</feature>
<dbReference type="GO" id="GO:0043709">
    <property type="term" value="P:cell adhesion involved in single-species biofilm formation"/>
    <property type="evidence" value="ECO:0007669"/>
    <property type="project" value="TreeGrafter"/>
</dbReference>
<dbReference type="InterPro" id="IPR029787">
    <property type="entry name" value="Nucleotide_cyclase"/>
</dbReference>
<evidence type="ECO:0000256" key="1">
    <source>
        <dbReference type="ARBA" id="ARBA00012528"/>
    </source>
</evidence>
<accession>A0A9X1YNK8</accession>
<dbReference type="EC" id="2.7.7.65" evidence="1"/>
<dbReference type="Pfam" id="PF00990">
    <property type="entry name" value="GGDEF"/>
    <property type="match status" value="1"/>
</dbReference>
<dbReference type="CDD" id="cd01949">
    <property type="entry name" value="GGDEF"/>
    <property type="match status" value="1"/>
</dbReference>
<dbReference type="PROSITE" id="PS50887">
    <property type="entry name" value="GGDEF"/>
    <property type="match status" value="1"/>
</dbReference>
<dbReference type="InterPro" id="IPR043128">
    <property type="entry name" value="Rev_trsase/Diguanyl_cyclase"/>
</dbReference>
<dbReference type="FunFam" id="3.30.70.270:FF:000001">
    <property type="entry name" value="Diguanylate cyclase domain protein"/>
    <property type="match status" value="1"/>
</dbReference>
<dbReference type="InterPro" id="IPR050469">
    <property type="entry name" value="Diguanylate_Cyclase"/>
</dbReference>
<name>A0A9X1YNK8_9BURK</name>
<keyword evidence="3" id="KW-1133">Transmembrane helix</keyword>
<dbReference type="NCBIfam" id="TIGR00254">
    <property type="entry name" value="GGDEF"/>
    <property type="match status" value="1"/>
</dbReference>
<feature type="transmembrane region" description="Helical" evidence="3">
    <location>
        <begin position="169"/>
        <end position="190"/>
    </location>
</feature>
<evidence type="ECO:0000313" key="6">
    <source>
        <dbReference type="Proteomes" id="UP001139353"/>
    </source>
</evidence>
<protein>
    <recommendedName>
        <fullName evidence="1">diguanylate cyclase</fullName>
        <ecNumber evidence="1">2.7.7.65</ecNumber>
    </recommendedName>
</protein>
<keyword evidence="3" id="KW-0812">Transmembrane</keyword>
<dbReference type="RefSeq" id="WP_275683721.1">
    <property type="nucleotide sequence ID" value="NZ_JAJLJH010000005.1"/>
</dbReference>
<feature type="domain" description="GGDEF" evidence="4">
    <location>
        <begin position="238"/>
        <end position="371"/>
    </location>
</feature>
<dbReference type="Gene3D" id="3.30.70.270">
    <property type="match status" value="1"/>
</dbReference>
<feature type="transmembrane region" description="Helical" evidence="3">
    <location>
        <begin position="69"/>
        <end position="87"/>
    </location>
</feature>
<sequence length="377" mass="40993">MNAIASFFAGARAIFALPAMSEQELVAFRRAQGEVRDPLVVPTVVAAVLMIAGFVGWDQMRDPGHLGPAASVRLGGGVIVLLLLAVVRHVRGLSFRVQALLMYCAIYGMQVAIAVALGADSPLQMPGLLIVMFFGVIALPRASDSLVNIVLAAISVPLVLPRHPHEADVIYEIAHFATVVALVWAAVALLERLAAQSFAYHSRLQREASTDALTGLHNRREFESGMVREMERARRMHVPLSLAILDIDFFKRINDQHGHDIGDAVLREVAATLQRHIRKSDLLARIGGEEFALVMLGTQPPGAWVVLERLRSAVAALRIPAGGQEIGCTISIGITDRVDTDHDWPMLYKRADGALYEAKERGRNRVVEAAPPEAVLV</sequence>
<proteinExistence type="predicted"/>
<comment type="caution">
    <text evidence="5">The sequence shown here is derived from an EMBL/GenBank/DDBJ whole genome shotgun (WGS) entry which is preliminary data.</text>
</comment>
<reference evidence="5" key="1">
    <citation type="submission" date="2021-11" db="EMBL/GenBank/DDBJ databases">
        <title>BS-T2-15 a new species belonging to the Comamonadaceae family isolated from the soil of a French oak forest.</title>
        <authorList>
            <person name="Mieszkin S."/>
            <person name="Alain K."/>
        </authorList>
    </citation>
    <scope>NUCLEOTIDE SEQUENCE</scope>
    <source>
        <strain evidence="5">BS-T2-15</strain>
    </source>
</reference>
<dbReference type="AlphaFoldDB" id="A0A9X1YNK8"/>
<comment type="catalytic activity">
    <reaction evidence="2">
        <text>2 GTP = 3',3'-c-di-GMP + 2 diphosphate</text>
        <dbReference type="Rhea" id="RHEA:24898"/>
        <dbReference type="ChEBI" id="CHEBI:33019"/>
        <dbReference type="ChEBI" id="CHEBI:37565"/>
        <dbReference type="ChEBI" id="CHEBI:58805"/>
        <dbReference type="EC" id="2.7.7.65"/>
    </reaction>
</comment>
<dbReference type="PANTHER" id="PTHR45138:SF9">
    <property type="entry name" value="DIGUANYLATE CYCLASE DGCM-RELATED"/>
    <property type="match status" value="1"/>
</dbReference>
<dbReference type="GO" id="GO:0052621">
    <property type="term" value="F:diguanylate cyclase activity"/>
    <property type="evidence" value="ECO:0007669"/>
    <property type="project" value="UniProtKB-EC"/>
</dbReference>
<dbReference type="GO" id="GO:0005886">
    <property type="term" value="C:plasma membrane"/>
    <property type="evidence" value="ECO:0007669"/>
    <property type="project" value="TreeGrafter"/>
</dbReference>
<dbReference type="Proteomes" id="UP001139353">
    <property type="component" value="Unassembled WGS sequence"/>
</dbReference>
<gene>
    <name evidence="5" type="ORF">LPC04_18420</name>
</gene>
<dbReference type="PANTHER" id="PTHR45138">
    <property type="entry name" value="REGULATORY COMPONENTS OF SENSORY TRANSDUCTION SYSTEM"/>
    <property type="match status" value="1"/>
</dbReference>
<feature type="transmembrane region" description="Helical" evidence="3">
    <location>
        <begin position="146"/>
        <end position="163"/>
    </location>
</feature>
<evidence type="ECO:0000259" key="4">
    <source>
        <dbReference type="PROSITE" id="PS50887"/>
    </source>
</evidence>
<dbReference type="InterPro" id="IPR000160">
    <property type="entry name" value="GGDEF_dom"/>
</dbReference>
<dbReference type="EMBL" id="JAJLJH010000005">
    <property type="protein sequence ID" value="MCK9687682.1"/>
    <property type="molecule type" value="Genomic_DNA"/>
</dbReference>
<evidence type="ECO:0000313" key="5">
    <source>
        <dbReference type="EMBL" id="MCK9687682.1"/>
    </source>
</evidence>
<dbReference type="GO" id="GO:1902201">
    <property type="term" value="P:negative regulation of bacterial-type flagellum-dependent cell motility"/>
    <property type="evidence" value="ECO:0007669"/>
    <property type="project" value="TreeGrafter"/>
</dbReference>
<keyword evidence="3" id="KW-0472">Membrane</keyword>